<evidence type="ECO:0000313" key="2">
    <source>
        <dbReference type="Proteomes" id="UP001139981"/>
    </source>
</evidence>
<evidence type="ECO:0000313" key="1">
    <source>
        <dbReference type="EMBL" id="KAJ2900126.1"/>
    </source>
</evidence>
<organism evidence="1 2">
    <name type="scientific">Coemansia aciculifera</name>
    <dbReference type="NCBI Taxonomy" id="417176"/>
    <lineage>
        <taxon>Eukaryota</taxon>
        <taxon>Fungi</taxon>
        <taxon>Fungi incertae sedis</taxon>
        <taxon>Zoopagomycota</taxon>
        <taxon>Kickxellomycotina</taxon>
        <taxon>Kickxellomycetes</taxon>
        <taxon>Kickxellales</taxon>
        <taxon>Kickxellaceae</taxon>
        <taxon>Coemansia</taxon>
    </lineage>
</organism>
<sequence>MPLNSKQVVQGLALAYEASDFAARNKRVQARALRVLKFTVVGMLVANLLIHVLVFFPLLILRLANYLVTTMFFSYDEAGQNALALLRTRDAVNHFMSTLPLLGLDILVHVKPTLFDDVFFGMLEEVDPEYARVLSKWPKRKFRWARLMFTAKRLAQRYAMTLVASYLSKLPFVGWLVVPVGALGLMAKFVGYPTAIALIAVSAAAPGTKRSTMFLFKSLLAMKDFSRDLLKPYFSHVGAEPKQQVEFYKAYESLLIGFILAFYFFVQLSWVGPAFYVLAQAAVALFIAKFTVKPPVYKSGIQWSLVTGPFEVGFKFNNTKHVVRIDPSELNTTLANFDDEVYQNARNEAMHTMGINKPVFYLKIDNDEDTLEVDKDSSFRRLWKTAHANNVITRGKAAPQIVLHVIDLSMKYHVLGGRRWDL</sequence>
<keyword evidence="2" id="KW-1185">Reference proteome</keyword>
<dbReference type="EMBL" id="JANBVB010000011">
    <property type="protein sequence ID" value="KAJ2900126.1"/>
    <property type="molecule type" value="Genomic_DNA"/>
</dbReference>
<accession>A0ACC1MAE1</accession>
<proteinExistence type="predicted"/>
<gene>
    <name evidence="1" type="ORF">IWW38_000666</name>
</gene>
<name>A0ACC1MAE1_9FUNG</name>
<protein>
    <submittedName>
        <fullName evidence="1">Uncharacterized protein</fullName>
    </submittedName>
</protein>
<dbReference type="Proteomes" id="UP001139981">
    <property type="component" value="Unassembled WGS sequence"/>
</dbReference>
<reference evidence="1" key="1">
    <citation type="submission" date="2022-07" db="EMBL/GenBank/DDBJ databases">
        <title>Phylogenomic reconstructions and comparative analyses of Kickxellomycotina fungi.</title>
        <authorList>
            <person name="Reynolds N.K."/>
            <person name="Stajich J.E."/>
            <person name="Barry K."/>
            <person name="Grigoriev I.V."/>
            <person name="Crous P."/>
            <person name="Smith M.E."/>
        </authorList>
    </citation>
    <scope>NUCLEOTIDE SEQUENCE</scope>
    <source>
        <strain evidence="1">CBS 190363</strain>
    </source>
</reference>
<comment type="caution">
    <text evidence="1">The sequence shown here is derived from an EMBL/GenBank/DDBJ whole genome shotgun (WGS) entry which is preliminary data.</text>
</comment>